<dbReference type="EMBL" id="KQ435748">
    <property type="protein sequence ID" value="KOX76472.1"/>
    <property type="molecule type" value="Genomic_DNA"/>
</dbReference>
<dbReference type="AlphaFoldDB" id="A0A0N0BHR7"/>
<evidence type="ECO:0000313" key="1">
    <source>
        <dbReference type="EMBL" id="KOX76472.1"/>
    </source>
</evidence>
<name>A0A0N0BHR7_9HYME</name>
<dbReference type="Proteomes" id="UP000053105">
    <property type="component" value="Unassembled WGS sequence"/>
</dbReference>
<reference evidence="1 2" key="1">
    <citation type="submission" date="2015-07" db="EMBL/GenBank/DDBJ databases">
        <title>The genome of Melipona quadrifasciata.</title>
        <authorList>
            <person name="Pan H."/>
            <person name="Kapheim K."/>
        </authorList>
    </citation>
    <scope>NUCLEOTIDE SEQUENCE [LARGE SCALE GENOMIC DNA]</scope>
    <source>
        <strain evidence="1">0111107301</strain>
        <tissue evidence="1">Whole body</tissue>
    </source>
</reference>
<organism evidence="1 2">
    <name type="scientific">Melipona quadrifasciata</name>
    <dbReference type="NCBI Taxonomy" id="166423"/>
    <lineage>
        <taxon>Eukaryota</taxon>
        <taxon>Metazoa</taxon>
        <taxon>Ecdysozoa</taxon>
        <taxon>Arthropoda</taxon>
        <taxon>Hexapoda</taxon>
        <taxon>Insecta</taxon>
        <taxon>Pterygota</taxon>
        <taxon>Neoptera</taxon>
        <taxon>Endopterygota</taxon>
        <taxon>Hymenoptera</taxon>
        <taxon>Apocrita</taxon>
        <taxon>Aculeata</taxon>
        <taxon>Apoidea</taxon>
        <taxon>Anthophila</taxon>
        <taxon>Apidae</taxon>
        <taxon>Melipona</taxon>
    </lineage>
</organism>
<evidence type="ECO:0000313" key="2">
    <source>
        <dbReference type="Proteomes" id="UP000053105"/>
    </source>
</evidence>
<accession>A0A0N0BHR7</accession>
<proteinExistence type="predicted"/>
<protein>
    <submittedName>
        <fullName evidence="1">Uncharacterized protein</fullName>
    </submittedName>
</protein>
<sequence>MKSQMNLLNQARIISEAVPNVNELKSSSTNTDNDWRICKVYKRSDTSLYGQEPQLRKIGIARRNLRISSNTTLLDMYQSANVTELSLASEYVRHTHDSSKHVYRDAKREVKIHQIDLRKDPVCLIITLHPSAILKTFAAKCLSINFQVMNKSTGTITLTALRLATGVKFRFYVSDFDRRLIEQDIVGYRLQEYIKITVCSANYSNGSWLAWRNVLSVSLMLPKGLAAGIRVVENV</sequence>
<keyword evidence="2" id="KW-1185">Reference proteome</keyword>
<gene>
    <name evidence="1" type="ORF">WN51_12153</name>
</gene>